<evidence type="ECO:0000313" key="2">
    <source>
        <dbReference type="EMBL" id="MBB5559816.1"/>
    </source>
</evidence>
<name>A0A7W8UKT1_9HYPH</name>
<evidence type="ECO:0000256" key="1">
    <source>
        <dbReference type="SAM" id="MobiDB-lite"/>
    </source>
</evidence>
<dbReference type="Proteomes" id="UP000528824">
    <property type="component" value="Unassembled WGS sequence"/>
</dbReference>
<evidence type="ECO:0000313" key="3">
    <source>
        <dbReference type="Proteomes" id="UP000528824"/>
    </source>
</evidence>
<proteinExistence type="predicted"/>
<organism evidence="2 3">
    <name type="scientific">Rhizobium lentis</name>
    <dbReference type="NCBI Taxonomy" id="1138194"/>
    <lineage>
        <taxon>Bacteria</taxon>
        <taxon>Pseudomonadati</taxon>
        <taxon>Pseudomonadota</taxon>
        <taxon>Alphaproteobacteria</taxon>
        <taxon>Hyphomicrobiales</taxon>
        <taxon>Rhizobiaceae</taxon>
        <taxon>Rhizobium/Agrobacterium group</taxon>
        <taxon>Rhizobium</taxon>
    </lineage>
</organism>
<accession>A0A7W8UKT1</accession>
<keyword evidence="3" id="KW-1185">Reference proteome</keyword>
<comment type="caution">
    <text evidence="2">The sequence shown here is derived from an EMBL/GenBank/DDBJ whole genome shotgun (WGS) entry which is preliminary data.</text>
</comment>
<dbReference type="AlphaFoldDB" id="A0A7W8UKT1"/>
<dbReference type="EMBL" id="JACHBC010000002">
    <property type="protein sequence ID" value="MBB5559816.1"/>
    <property type="molecule type" value="Genomic_DNA"/>
</dbReference>
<gene>
    <name evidence="2" type="ORF">GGI59_001459</name>
</gene>
<reference evidence="2 3" key="1">
    <citation type="submission" date="2020-08" db="EMBL/GenBank/DDBJ databases">
        <title>Genomic Encyclopedia of Type Strains, Phase IV (KMG-V): Genome sequencing to study the core and pangenomes of soil and plant-associated prokaryotes.</title>
        <authorList>
            <person name="Whitman W."/>
        </authorList>
    </citation>
    <scope>NUCLEOTIDE SEQUENCE [LARGE SCALE GENOMIC DNA]</scope>
    <source>
        <strain evidence="2 3">SEMIA 4034</strain>
    </source>
</reference>
<sequence length="57" mass="6168">MAPMVWGGMDPRVKPEDDGVWGDFWSKNSEEPGRGCDFDVGFSTQSSALRGALMTAS</sequence>
<feature type="region of interest" description="Disordered" evidence="1">
    <location>
        <begin position="1"/>
        <end position="21"/>
    </location>
</feature>
<protein>
    <submittedName>
        <fullName evidence="2">Uncharacterized protein</fullName>
    </submittedName>
</protein>